<dbReference type="PANTHER" id="PTHR45703:SF36">
    <property type="entry name" value="DYNEIN HEAVY CHAIN, CYTOPLASMIC"/>
    <property type="match status" value="1"/>
</dbReference>
<dbReference type="Gene3D" id="3.40.50.300">
    <property type="entry name" value="P-loop containing nucleotide triphosphate hydrolases"/>
    <property type="match status" value="2"/>
</dbReference>
<dbReference type="AlphaFoldDB" id="A0A7R8WM67"/>
<feature type="domain" description="Dynein heavy chain ATP-binding dynein motor region" evidence="2">
    <location>
        <begin position="15"/>
        <end position="163"/>
    </location>
</feature>
<dbReference type="GO" id="GO:0030286">
    <property type="term" value="C:dynein complex"/>
    <property type="evidence" value="ECO:0007669"/>
    <property type="project" value="InterPro"/>
</dbReference>
<dbReference type="Pfam" id="PF12781">
    <property type="entry name" value="AAA_9"/>
    <property type="match status" value="1"/>
</dbReference>
<evidence type="ECO:0000313" key="3">
    <source>
        <dbReference type="EMBL" id="CAD7231554.1"/>
    </source>
</evidence>
<sequence>MSCDPIEASAPDPSSLLPQDVENYDPILNPVLNREVRRTGGRVLMTLGDQDIDLSPSFMIILTTRDPTVEFPPDLCSRVTFVNFTVTRASLQAQCLNQVLKSERPDIDEKRSDLLKLQGEFQLRLRFLEKSLLSALNEAKGRILDSDSVMDTLETLKKEAAEISRKVDETDRVIKEIDSVSQQYLPLSQACSSIYFTLETLSQVHFLYQYSLHSFLKIYTSVLTATPKLAEVKDPAERLALITRELFQSTYSFVAPGMIHNDRISLALLLTRIWLRGLISERTHHDVEWSHFLRGKEALLSPSAAEPLPGLNPLQSEAVKVLAKKFPAFSKMPSQLGSAEVKEWMASAAPEASIPAESLWTEQQPLSPSGKALHGLLVIQALRPDRVVSMSHRLVNAVFGEEFMTEAEKEVDLADVVKNQVQSRTPILLCSVPGFDASGRVDDLAVQLNQQITAIAIGSAEGFTQADKAINSSVRTGRWVLLKNVHLAPAWLVQLEKKLHSLSPHAAFRLFLTMEISPKLPVNLLRAGRIFVFEPPPGIRANLLRTFSTVPAS</sequence>
<dbReference type="Gene3D" id="6.10.140.1060">
    <property type="match status" value="1"/>
</dbReference>
<dbReference type="GO" id="GO:0007018">
    <property type="term" value="P:microtubule-based movement"/>
    <property type="evidence" value="ECO:0007669"/>
    <property type="project" value="InterPro"/>
</dbReference>
<dbReference type="FunFam" id="3.40.50.300:FF:000373">
    <property type="entry name" value="Cytoplasmic dynein heavy chain 2"/>
    <property type="match status" value="1"/>
</dbReference>
<dbReference type="PANTHER" id="PTHR45703">
    <property type="entry name" value="DYNEIN HEAVY CHAIN"/>
    <property type="match status" value="1"/>
</dbReference>
<dbReference type="GO" id="GO:0045505">
    <property type="term" value="F:dynein intermediate chain binding"/>
    <property type="evidence" value="ECO:0007669"/>
    <property type="project" value="InterPro"/>
</dbReference>
<dbReference type="InterPro" id="IPR027417">
    <property type="entry name" value="P-loop_NTPase"/>
</dbReference>
<accession>A0A7R8WM67</accession>
<reference evidence="3" key="1">
    <citation type="submission" date="2020-11" db="EMBL/GenBank/DDBJ databases">
        <authorList>
            <person name="Tran Van P."/>
        </authorList>
    </citation>
    <scope>NUCLEOTIDE SEQUENCE</scope>
</reference>
<evidence type="ECO:0000259" key="2">
    <source>
        <dbReference type="Pfam" id="PF12781"/>
    </source>
</evidence>
<dbReference type="InterPro" id="IPR035706">
    <property type="entry name" value="AAA_9"/>
</dbReference>
<proteinExistence type="predicted"/>
<dbReference type="EMBL" id="OB663628">
    <property type="protein sequence ID" value="CAD7231554.1"/>
    <property type="molecule type" value="Genomic_DNA"/>
</dbReference>
<dbReference type="Pfam" id="PF03028">
    <property type="entry name" value="Dynein_heavy"/>
    <property type="match status" value="1"/>
</dbReference>
<feature type="non-terminal residue" evidence="3">
    <location>
        <position position="553"/>
    </location>
</feature>
<dbReference type="OrthoDB" id="14187at2759"/>
<protein>
    <submittedName>
        <fullName evidence="3">Uncharacterized protein</fullName>
    </submittedName>
</protein>
<gene>
    <name evidence="3" type="ORF">CTOB1V02_LOCUS9401</name>
</gene>
<organism evidence="3">
    <name type="scientific">Cyprideis torosa</name>
    <dbReference type="NCBI Taxonomy" id="163714"/>
    <lineage>
        <taxon>Eukaryota</taxon>
        <taxon>Metazoa</taxon>
        <taxon>Ecdysozoa</taxon>
        <taxon>Arthropoda</taxon>
        <taxon>Crustacea</taxon>
        <taxon>Oligostraca</taxon>
        <taxon>Ostracoda</taxon>
        <taxon>Podocopa</taxon>
        <taxon>Podocopida</taxon>
        <taxon>Cytherocopina</taxon>
        <taxon>Cytheroidea</taxon>
        <taxon>Cytherideidae</taxon>
        <taxon>Cyprideis</taxon>
    </lineage>
</organism>
<dbReference type="GO" id="GO:0008569">
    <property type="term" value="F:minus-end-directed microtubule motor activity"/>
    <property type="evidence" value="ECO:0007669"/>
    <property type="project" value="InterPro"/>
</dbReference>
<dbReference type="InterPro" id="IPR004273">
    <property type="entry name" value="Dynein_heavy_D6_P-loop"/>
</dbReference>
<name>A0A7R8WM67_9CRUS</name>
<dbReference type="Gene3D" id="1.10.8.1220">
    <property type="match status" value="1"/>
</dbReference>
<dbReference type="GO" id="GO:0051959">
    <property type="term" value="F:dynein light intermediate chain binding"/>
    <property type="evidence" value="ECO:0007669"/>
    <property type="project" value="InterPro"/>
</dbReference>
<feature type="domain" description="Dynein heavy chain region D6 P-loop" evidence="1">
    <location>
        <begin position="423"/>
        <end position="530"/>
    </location>
</feature>
<dbReference type="InterPro" id="IPR026983">
    <property type="entry name" value="DHC"/>
</dbReference>
<evidence type="ECO:0000259" key="1">
    <source>
        <dbReference type="Pfam" id="PF03028"/>
    </source>
</evidence>
<dbReference type="FunFam" id="1.10.8.1220:FF:000002">
    <property type="entry name" value="cytoplasmic dynein 1 heavy chain 1-like"/>
    <property type="match status" value="1"/>
</dbReference>